<organism evidence="1 2">
    <name type="scientific">Persicirhabdus sediminis</name>
    <dbReference type="NCBI Taxonomy" id="454144"/>
    <lineage>
        <taxon>Bacteria</taxon>
        <taxon>Pseudomonadati</taxon>
        <taxon>Verrucomicrobiota</taxon>
        <taxon>Verrucomicrobiia</taxon>
        <taxon>Verrucomicrobiales</taxon>
        <taxon>Verrucomicrobiaceae</taxon>
        <taxon>Persicirhabdus</taxon>
    </lineage>
</organism>
<evidence type="ECO:0000313" key="1">
    <source>
        <dbReference type="EMBL" id="MBK1789887.1"/>
    </source>
</evidence>
<comment type="caution">
    <text evidence="1">The sequence shown here is derived from an EMBL/GenBank/DDBJ whole genome shotgun (WGS) entry which is preliminary data.</text>
</comment>
<sequence length="67" mass="7548">MLSLNHNTSRRYLYERVGLDVSPNPISARGNNKVPCSGIFIGADIDPEEILSITREYLHPECYLAVK</sequence>
<keyword evidence="2" id="KW-1185">Reference proteome</keyword>
<reference evidence="1" key="1">
    <citation type="submission" date="2021-01" db="EMBL/GenBank/DDBJ databases">
        <title>Modified the classification status of verrucomicrobia.</title>
        <authorList>
            <person name="Feng X."/>
        </authorList>
    </citation>
    <scope>NUCLEOTIDE SEQUENCE</scope>
    <source>
        <strain evidence="1">_KCTC 22039</strain>
    </source>
</reference>
<protein>
    <submittedName>
        <fullName evidence="1">Uncharacterized protein</fullName>
    </submittedName>
</protein>
<name>A0A8J7MAH8_9BACT</name>
<dbReference type="Proteomes" id="UP000624703">
    <property type="component" value="Unassembled WGS sequence"/>
</dbReference>
<evidence type="ECO:0000313" key="2">
    <source>
        <dbReference type="Proteomes" id="UP000624703"/>
    </source>
</evidence>
<dbReference type="RefSeq" id="WP_200309925.1">
    <property type="nucleotide sequence ID" value="NZ_JAENIM010000009.1"/>
</dbReference>
<accession>A0A8J7MAH8</accession>
<gene>
    <name evidence="1" type="ORF">JIN82_01825</name>
</gene>
<dbReference type="AlphaFoldDB" id="A0A8J7MAH8"/>
<proteinExistence type="predicted"/>
<dbReference type="EMBL" id="JAENIM010000009">
    <property type="protein sequence ID" value="MBK1789887.1"/>
    <property type="molecule type" value="Genomic_DNA"/>
</dbReference>